<dbReference type="EMBL" id="JYDV01000097">
    <property type="protein sequence ID" value="KRZ34629.1"/>
    <property type="molecule type" value="Genomic_DNA"/>
</dbReference>
<sequence length="65" mass="7827">MDRIVCWSDLFVGQLRSLVKLRNDKNSSQKIRNHEWTSSHVTTLRISRHMAKSDMYFRSLMILWC</sequence>
<organism evidence="1 2">
    <name type="scientific">Trichinella pseudospiralis</name>
    <name type="common">Parasitic roundworm</name>
    <dbReference type="NCBI Taxonomy" id="6337"/>
    <lineage>
        <taxon>Eukaryota</taxon>
        <taxon>Metazoa</taxon>
        <taxon>Ecdysozoa</taxon>
        <taxon>Nematoda</taxon>
        <taxon>Enoplea</taxon>
        <taxon>Dorylaimia</taxon>
        <taxon>Trichinellida</taxon>
        <taxon>Trichinellidae</taxon>
        <taxon>Trichinella</taxon>
    </lineage>
</organism>
<accession>A0A0V1JJ92</accession>
<reference evidence="1 2" key="1">
    <citation type="submission" date="2015-01" db="EMBL/GenBank/DDBJ databases">
        <title>Evolution of Trichinella species and genotypes.</title>
        <authorList>
            <person name="Korhonen P.K."/>
            <person name="Edoardo P."/>
            <person name="Giuseppe L.R."/>
            <person name="Gasser R.B."/>
        </authorList>
    </citation>
    <scope>NUCLEOTIDE SEQUENCE [LARGE SCALE GENOMIC DNA]</scope>
    <source>
        <strain evidence="1">ISS176</strain>
    </source>
</reference>
<proteinExistence type="predicted"/>
<name>A0A0V1JJ92_TRIPS</name>
<gene>
    <name evidence="1" type="ORF">T4C_1594</name>
</gene>
<evidence type="ECO:0000313" key="2">
    <source>
        <dbReference type="Proteomes" id="UP000054826"/>
    </source>
</evidence>
<dbReference type="Proteomes" id="UP000054826">
    <property type="component" value="Unassembled WGS sequence"/>
</dbReference>
<protein>
    <submittedName>
        <fullName evidence="1">Uncharacterized protein</fullName>
    </submittedName>
</protein>
<dbReference type="AlphaFoldDB" id="A0A0V1JJ92"/>
<comment type="caution">
    <text evidence="1">The sequence shown here is derived from an EMBL/GenBank/DDBJ whole genome shotgun (WGS) entry which is preliminary data.</text>
</comment>
<evidence type="ECO:0000313" key="1">
    <source>
        <dbReference type="EMBL" id="KRZ34629.1"/>
    </source>
</evidence>